<dbReference type="InterPro" id="IPR013083">
    <property type="entry name" value="Znf_RING/FYVE/PHD"/>
</dbReference>
<proteinExistence type="predicted"/>
<dbReference type="CDD" id="cd16664">
    <property type="entry name" value="RING-Ubox_PUB"/>
    <property type="match status" value="2"/>
</dbReference>
<evidence type="ECO:0000313" key="4">
    <source>
        <dbReference type="Proteomes" id="UP000541610"/>
    </source>
</evidence>
<dbReference type="InterPro" id="IPR045210">
    <property type="entry name" value="RING-Ubox_PUB"/>
</dbReference>
<dbReference type="GO" id="GO:0004842">
    <property type="term" value="F:ubiquitin-protein transferase activity"/>
    <property type="evidence" value="ECO:0007669"/>
    <property type="project" value="InterPro"/>
</dbReference>
<name>A0A7J6NGY1_PEROL</name>
<sequence>MTSASEAAFRRLDSIIQEQNIEWDDRKRVVEVWQTVQELPPDESDAFQLHVSDVLRAICGVLKAAPATDQRVYRLYEGAFCFVAEILEEFSSSAIIRPIVTAVLEDISDVYDFALVALEDDKDGSISADCRVYMLDILAKCVGYDSLKGHHLLELTSGSLSSVVSLLSFVLRCDSGVADFELQACASRCLVELSYPECVFCREAAEMDGNATDIKKLTRKFNEHVSELICSVIEYDVVDSFGRCVCQHQRSHANTDILMKDFMTLIHNCLLYCSSHHHQLRQHLAIKSNIIPDILLPYIENILPVFTEVGSTVGAKSIEWANLTSALQTLAIVTFNVKTFRKPVRILASPRALFTRVAMHSSCLRDSPAALVMLASYNVQSCSAVLPSTATTAHHSTGDAFAEASGVAIEGMQEAARERVRRRVQVGSDALPVNPSGDTVPMVYSLLGVEPIDLDSPGGDEPPGEQRGGKKNGVWLTKVRRPSGDYKSRRRGRRRWKRGNPFKRVIRVMEFEDTDEDEGQQVAGPDDAEEADPGEATMYCALTGCLMRDPVKTPQGVLYERSAITDWLTSGNSTCPVSGQELAVSDLSAAPEVLDATVGCQAETLAELAADRKSGDAEDTLPSNECMLCALFDRQIFMFRTTQDGNGGEVNQSLLGDLPTLQSGKQGLPSNPDKSSQAKQALRIRRTSQKLVNAPAELKCALDGKIMTNPVRSPYGHAFEKKTLEKWFDSCGEVCPITEKPLSIDDCKPAQEVKKAIVRYVKEKEKQNLSSVA</sequence>
<dbReference type="AlphaFoldDB" id="A0A7J6NGY1"/>
<feature type="domain" description="U-box" evidence="2">
    <location>
        <begin position="693"/>
        <end position="767"/>
    </location>
</feature>
<feature type="region of interest" description="Disordered" evidence="1">
    <location>
        <begin position="451"/>
        <end position="494"/>
    </location>
</feature>
<dbReference type="PROSITE" id="PS51698">
    <property type="entry name" value="U_BOX"/>
    <property type="match status" value="1"/>
</dbReference>
<dbReference type="PANTHER" id="PTHR45958:SF18">
    <property type="entry name" value="U-BOX DOMAIN-CONTAINING PROTEIN"/>
    <property type="match status" value="1"/>
</dbReference>
<dbReference type="InterPro" id="IPR052608">
    <property type="entry name" value="U-box_domain_protein"/>
</dbReference>
<evidence type="ECO:0000259" key="2">
    <source>
        <dbReference type="PROSITE" id="PS51698"/>
    </source>
</evidence>
<dbReference type="InterPro" id="IPR003613">
    <property type="entry name" value="Ubox_domain"/>
</dbReference>
<gene>
    <name evidence="3" type="ORF">FOZ60_009772</name>
</gene>
<protein>
    <recommendedName>
        <fullName evidence="2">U-box domain-containing protein</fullName>
    </recommendedName>
</protein>
<feature type="region of interest" description="Disordered" evidence="1">
    <location>
        <begin position="511"/>
        <end position="533"/>
    </location>
</feature>
<feature type="region of interest" description="Disordered" evidence="1">
    <location>
        <begin position="648"/>
        <end position="679"/>
    </location>
</feature>
<dbReference type="SUPFAM" id="SSF57850">
    <property type="entry name" value="RING/U-box"/>
    <property type="match status" value="2"/>
</dbReference>
<dbReference type="Proteomes" id="UP000541610">
    <property type="component" value="Unassembled WGS sequence"/>
</dbReference>
<dbReference type="Gene3D" id="3.30.40.10">
    <property type="entry name" value="Zinc/RING finger domain, C3HC4 (zinc finger)"/>
    <property type="match status" value="2"/>
</dbReference>
<dbReference type="Pfam" id="PF04564">
    <property type="entry name" value="U-box"/>
    <property type="match status" value="2"/>
</dbReference>
<organism evidence="3 4">
    <name type="scientific">Perkinsus olseni</name>
    <name type="common">Perkinsus atlanticus</name>
    <dbReference type="NCBI Taxonomy" id="32597"/>
    <lineage>
        <taxon>Eukaryota</taxon>
        <taxon>Sar</taxon>
        <taxon>Alveolata</taxon>
        <taxon>Perkinsozoa</taxon>
        <taxon>Perkinsea</taxon>
        <taxon>Perkinsida</taxon>
        <taxon>Perkinsidae</taxon>
        <taxon>Perkinsus</taxon>
    </lineage>
</organism>
<reference evidence="3 4" key="1">
    <citation type="submission" date="2020-04" db="EMBL/GenBank/DDBJ databases">
        <title>Perkinsus olseni comparative genomics.</title>
        <authorList>
            <person name="Bogema D.R."/>
        </authorList>
    </citation>
    <scope>NUCLEOTIDE SEQUENCE [LARGE SCALE GENOMIC DNA]</scope>
    <source>
        <strain evidence="3">00978-12</strain>
    </source>
</reference>
<dbReference type="PANTHER" id="PTHR45958">
    <property type="entry name" value="RING-TYPE E3 UBIQUITIN TRANSFERASE"/>
    <property type="match status" value="1"/>
</dbReference>
<evidence type="ECO:0000256" key="1">
    <source>
        <dbReference type="SAM" id="MobiDB-lite"/>
    </source>
</evidence>
<comment type="caution">
    <text evidence="3">The sequence shown here is derived from an EMBL/GenBank/DDBJ whole genome shotgun (WGS) entry which is preliminary data.</text>
</comment>
<dbReference type="GO" id="GO:0016567">
    <property type="term" value="P:protein ubiquitination"/>
    <property type="evidence" value="ECO:0007669"/>
    <property type="project" value="InterPro"/>
</dbReference>
<accession>A0A7J6NGY1</accession>
<dbReference type="SMART" id="SM00504">
    <property type="entry name" value="Ubox"/>
    <property type="match status" value="2"/>
</dbReference>
<evidence type="ECO:0000313" key="3">
    <source>
        <dbReference type="EMBL" id="KAF4683004.1"/>
    </source>
</evidence>
<dbReference type="EMBL" id="JABANP010000394">
    <property type="protein sequence ID" value="KAF4683004.1"/>
    <property type="molecule type" value="Genomic_DNA"/>
</dbReference>
<dbReference type="OrthoDB" id="438224at2759"/>